<feature type="compositionally biased region" description="Basic and acidic residues" evidence="1">
    <location>
        <begin position="110"/>
        <end position="133"/>
    </location>
</feature>
<evidence type="ECO:0008006" key="4">
    <source>
        <dbReference type="Google" id="ProtNLM"/>
    </source>
</evidence>
<protein>
    <recommendedName>
        <fullName evidence="4">IF2 family translation initiation factor</fullName>
    </recommendedName>
</protein>
<gene>
    <name evidence="2" type="ORF">AELLOGFF_05081</name>
</gene>
<organism evidence="2 3">
    <name type="scientific">Mycolicibacterium vanbaalenii</name>
    <name type="common">Mycobacterium vanbaalenii</name>
    <dbReference type="NCBI Taxonomy" id="110539"/>
    <lineage>
        <taxon>Bacteria</taxon>
        <taxon>Bacillati</taxon>
        <taxon>Actinomycetota</taxon>
        <taxon>Actinomycetes</taxon>
        <taxon>Mycobacteriales</taxon>
        <taxon>Mycobacteriaceae</taxon>
        <taxon>Mycolicibacterium</taxon>
    </lineage>
</organism>
<sequence>MNIVNVPVVILRLQYRLARLPLQLIEDRVMTRLDEDTPARLFYERSLGTLDAAVGSVLGDVNLQASGTALVDRSDALAGAARLDAAADAKREKADAALRSDLTEAVEEQQEAHETRQQETQEARRAARKRAGDAAENAQQRTTALKQEAQAAATQKASAVEAARKDAHEAILADERTVVEGAKATLEAASDKRGTAAAKRARADRVEELAETEKANRQAERAES</sequence>
<dbReference type="EMBL" id="CACSIP010000028">
    <property type="protein sequence ID" value="CAA0127064.1"/>
    <property type="molecule type" value="Genomic_DNA"/>
</dbReference>
<feature type="region of interest" description="Disordered" evidence="1">
    <location>
        <begin position="105"/>
        <end position="143"/>
    </location>
</feature>
<accession>A0A5S9R4F1</accession>
<evidence type="ECO:0000313" key="2">
    <source>
        <dbReference type="EMBL" id="CAA0127064.1"/>
    </source>
</evidence>
<proteinExistence type="predicted"/>
<evidence type="ECO:0000313" key="3">
    <source>
        <dbReference type="Proteomes" id="UP000430146"/>
    </source>
</evidence>
<name>A0A5S9R4F1_MYCVN</name>
<evidence type="ECO:0000256" key="1">
    <source>
        <dbReference type="SAM" id="MobiDB-lite"/>
    </source>
</evidence>
<feature type="compositionally biased region" description="Basic and acidic residues" evidence="1">
    <location>
        <begin position="201"/>
        <end position="224"/>
    </location>
</feature>
<feature type="region of interest" description="Disordered" evidence="1">
    <location>
        <begin position="188"/>
        <end position="224"/>
    </location>
</feature>
<dbReference type="OrthoDB" id="4641925at2"/>
<reference evidence="2 3" key="1">
    <citation type="submission" date="2019-11" db="EMBL/GenBank/DDBJ databases">
        <authorList>
            <person name="Holert J."/>
        </authorList>
    </citation>
    <scope>NUCLEOTIDE SEQUENCE [LARGE SCALE GENOMIC DNA]</scope>
    <source>
        <strain evidence="2">BC8_1</strain>
    </source>
</reference>
<keyword evidence="3" id="KW-1185">Reference proteome</keyword>
<dbReference type="AlphaFoldDB" id="A0A5S9R4F1"/>
<dbReference type="RefSeq" id="WP_159232797.1">
    <property type="nucleotide sequence ID" value="NZ_CACSIP010000028.1"/>
</dbReference>
<dbReference type="Proteomes" id="UP000430146">
    <property type="component" value="Unassembled WGS sequence"/>
</dbReference>